<name>B8IC69_METNO</name>
<sequence>MRPEAPISAVSARAYAVPTDAPEADGTFAWRRTTLVVTAITAGSCTGLGYTYSHAGDAGLIAGTLGPLLDGGDPFDVPALTARLWREVRNIGRAGMAATAISALDAALWDLKARLLGLPLVRLLGAARPAVPIYGSGGFTSYSDAQLTEQLAGFVGRDGCRAVKIKIGSFPERDPARMRLARSAIGAAELFIDANGAFAPRAALAMAETARDFGVRWFEEPVSSDDIAGLRFVRERVPAGIEVAAGEYAYDLDDIRRLLAAGAVDVQQADVTRCGGITGFLAAGTLCAAHHTDLSGHCAPALHLHAACAVPRLRHLEWFHDHVRIEAMLFEGAPVPRDGQIAPDLTRPGHGLTFRQQDAERYAV</sequence>
<evidence type="ECO:0000256" key="2">
    <source>
        <dbReference type="ARBA" id="ARBA00022723"/>
    </source>
</evidence>
<organism evidence="5 6">
    <name type="scientific">Methylobacterium nodulans (strain LMG 21967 / CNCM I-2342 / ORS 2060)</name>
    <dbReference type="NCBI Taxonomy" id="460265"/>
    <lineage>
        <taxon>Bacteria</taxon>
        <taxon>Pseudomonadati</taxon>
        <taxon>Pseudomonadota</taxon>
        <taxon>Alphaproteobacteria</taxon>
        <taxon>Hyphomicrobiales</taxon>
        <taxon>Methylobacteriaceae</taxon>
        <taxon>Methylobacterium</taxon>
    </lineage>
</organism>
<dbReference type="GO" id="GO:0009063">
    <property type="term" value="P:amino acid catabolic process"/>
    <property type="evidence" value="ECO:0007669"/>
    <property type="project" value="InterPro"/>
</dbReference>
<dbReference type="PROSITE" id="PS00908">
    <property type="entry name" value="MR_MLE_1"/>
    <property type="match status" value="1"/>
</dbReference>
<dbReference type="InterPro" id="IPR046945">
    <property type="entry name" value="RHMD-like"/>
</dbReference>
<dbReference type="InterPro" id="IPR029065">
    <property type="entry name" value="Enolase_C-like"/>
</dbReference>
<reference evidence="5 6" key="1">
    <citation type="submission" date="2009-01" db="EMBL/GenBank/DDBJ databases">
        <title>Complete sequence of chromosome of Methylobacterium nodulans ORS 2060.</title>
        <authorList>
            <consortium name="US DOE Joint Genome Institute"/>
            <person name="Lucas S."/>
            <person name="Copeland A."/>
            <person name="Lapidus A."/>
            <person name="Glavina del Rio T."/>
            <person name="Dalin E."/>
            <person name="Tice H."/>
            <person name="Bruce D."/>
            <person name="Goodwin L."/>
            <person name="Pitluck S."/>
            <person name="Sims D."/>
            <person name="Brettin T."/>
            <person name="Detter J.C."/>
            <person name="Han C."/>
            <person name="Larimer F."/>
            <person name="Land M."/>
            <person name="Hauser L."/>
            <person name="Kyrpides N."/>
            <person name="Ivanova N."/>
            <person name="Marx C.J."/>
            <person name="Richardson P."/>
        </authorList>
    </citation>
    <scope>NUCLEOTIDE SEQUENCE [LARGE SCALE GENOMIC DNA]</scope>
    <source>
        <strain evidence="6">LMG 21967 / CNCM I-2342 / ORS 2060</strain>
    </source>
</reference>
<dbReference type="SFLD" id="SFLDS00001">
    <property type="entry name" value="Enolase"/>
    <property type="match status" value="1"/>
</dbReference>
<dbReference type="SUPFAM" id="SSF51604">
    <property type="entry name" value="Enolase C-terminal domain-like"/>
    <property type="match status" value="1"/>
</dbReference>
<dbReference type="InterPro" id="IPR013342">
    <property type="entry name" value="Mandelate_racemase_C"/>
</dbReference>
<proteinExistence type="predicted"/>
<evidence type="ECO:0000259" key="4">
    <source>
        <dbReference type="SMART" id="SM00922"/>
    </source>
</evidence>
<dbReference type="eggNOG" id="COG4948">
    <property type="taxonomic scope" value="Bacteria"/>
</dbReference>
<dbReference type="InterPro" id="IPR029017">
    <property type="entry name" value="Enolase-like_N"/>
</dbReference>
<dbReference type="AlphaFoldDB" id="B8IC69"/>
<dbReference type="GO" id="GO:0016052">
    <property type="term" value="P:carbohydrate catabolic process"/>
    <property type="evidence" value="ECO:0007669"/>
    <property type="project" value="TreeGrafter"/>
</dbReference>
<dbReference type="OrthoDB" id="9775441at2"/>
<dbReference type="EMBL" id="CP001349">
    <property type="protein sequence ID" value="ACL55457.1"/>
    <property type="molecule type" value="Genomic_DNA"/>
</dbReference>
<dbReference type="GO" id="GO:0016836">
    <property type="term" value="F:hydro-lyase activity"/>
    <property type="evidence" value="ECO:0007669"/>
    <property type="project" value="TreeGrafter"/>
</dbReference>
<accession>B8IC69</accession>
<dbReference type="Pfam" id="PF02746">
    <property type="entry name" value="MR_MLE_N"/>
    <property type="match status" value="1"/>
</dbReference>
<keyword evidence="6" id="KW-1185">Reference proteome</keyword>
<dbReference type="SFLD" id="SFLDG00179">
    <property type="entry name" value="mandelate_racemase"/>
    <property type="match status" value="1"/>
</dbReference>
<dbReference type="PANTHER" id="PTHR13794:SF58">
    <property type="entry name" value="MITOCHONDRIAL ENOLASE SUPERFAMILY MEMBER 1"/>
    <property type="match status" value="1"/>
</dbReference>
<dbReference type="KEGG" id="mno:Mnod_0415"/>
<dbReference type="SUPFAM" id="SSF54826">
    <property type="entry name" value="Enolase N-terminal domain-like"/>
    <property type="match status" value="1"/>
</dbReference>
<dbReference type="PANTHER" id="PTHR13794">
    <property type="entry name" value="ENOLASE SUPERFAMILY, MANDELATE RACEMASE"/>
    <property type="match status" value="1"/>
</dbReference>
<dbReference type="Gene3D" id="3.30.390.10">
    <property type="entry name" value="Enolase-like, N-terminal domain"/>
    <property type="match status" value="1"/>
</dbReference>
<feature type="domain" description="Mandelate racemase/muconate lactonizing enzyme C-terminal" evidence="4">
    <location>
        <begin position="144"/>
        <end position="240"/>
    </location>
</feature>
<dbReference type="Gene3D" id="3.20.20.120">
    <property type="entry name" value="Enolase-like C-terminal domain"/>
    <property type="match status" value="1"/>
</dbReference>
<evidence type="ECO:0000313" key="6">
    <source>
        <dbReference type="Proteomes" id="UP000008207"/>
    </source>
</evidence>
<keyword evidence="2" id="KW-0479">Metal-binding</keyword>
<dbReference type="CDD" id="cd03328">
    <property type="entry name" value="MR_like_3"/>
    <property type="match status" value="1"/>
</dbReference>
<protein>
    <submittedName>
        <fullName evidence="5">Mandelate racemase/muconate lactonizing protein</fullName>
    </submittedName>
</protein>
<dbReference type="STRING" id="460265.Mnod_0415"/>
<evidence type="ECO:0000256" key="3">
    <source>
        <dbReference type="ARBA" id="ARBA00022842"/>
    </source>
</evidence>
<dbReference type="Pfam" id="PF13378">
    <property type="entry name" value="MR_MLE_C"/>
    <property type="match status" value="1"/>
</dbReference>
<gene>
    <name evidence="5" type="ordered locus">Mnod_0415</name>
</gene>
<comment type="cofactor">
    <cofactor evidence="1">
        <name>Mg(2+)</name>
        <dbReference type="ChEBI" id="CHEBI:18420"/>
    </cofactor>
</comment>
<dbReference type="HOGENOM" id="CLU_030273_3_1_5"/>
<dbReference type="RefSeq" id="WP_015927168.1">
    <property type="nucleotide sequence ID" value="NC_011894.1"/>
</dbReference>
<dbReference type="Proteomes" id="UP000008207">
    <property type="component" value="Chromosome"/>
</dbReference>
<evidence type="ECO:0000313" key="5">
    <source>
        <dbReference type="EMBL" id="ACL55457.1"/>
    </source>
</evidence>
<dbReference type="InterPro" id="IPR013341">
    <property type="entry name" value="Mandelate_racemase_N_dom"/>
</dbReference>
<keyword evidence="3" id="KW-0460">Magnesium</keyword>
<dbReference type="SMART" id="SM00922">
    <property type="entry name" value="MR_MLE"/>
    <property type="match status" value="1"/>
</dbReference>
<dbReference type="GO" id="GO:0000287">
    <property type="term" value="F:magnesium ion binding"/>
    <property type="evidence" value="ECO:0007669"/>
    <property type="project" value="UniProtKB-ARBA"/>
</dbReference>
<evidence type="ECO:0000256" key="1">
    <source>
        <dbReference type="ARBA" id="ARBA00001946"/>
    </source>
</evidence>
<dbReference type="InterPro" id="IPR036849">
    <property type="entry name" value="Enolase-like_C_sf"/>
</dbReference>
<dbReference type="InterPro" id="IPR018110">
    <property type="entry name" value="Mandel_Rmase/mucon_lact_enz_CS"/>
</dbReference>